<dbReference type="EMBL" id="CP023004">
    <property type="protein sequence ID" value="AWI10626.1"/>
    <property type="molecule type" value="Genomic_DNA"/>
</dbReference>
<dbReference type="PANTHER" id="PTHR30344:SF1">
    <property type="entry name" value="6-PHOSPHOGLUCONOLACTONASE"/>
    <property type="match status" value="1"/>
</dbReference>
<dbReference type="GO" id="GO:0017057">
    <property type="term" value="F:6-phosphogluconolactonase activity"/>
    <property type="evidence" value="ECO:0007669"/>
    <property type="project" value="TreeGrafter"/>
</dbReference>
<dbReference type="Pfam" id="PF10282">
    <property type="entry name" value="Lactonase"/>
    <property type="match status" value="1"/>
</dbReference>
<name>A0A2U8E720_9BACT</name>
<keyword evidence="2" id="KW-0119">Carbohydrate metabolism</keyword>
<evidence type="ECO:0008006" key="5">
    <source>
        <dbReference type="Google" id="ProtNLM"/>
    </source>
</evidence>
<dbReference type="AlphaFoldDB" id="A0A2U8E720"/>
<sequence>MHADEKGALAFLGIIGRWRGCEKICHVCLKARRGSGNRAKWKPKASEWREEAIFLLIAPLRTGAARLLSVPIDLAQGLVSHAFISLNFSFHHDFSRDIRAVRLFWHLHTQTSEQGIYVAGFDEKVGATSEPTLAAEAANPTFLATHPTLPVLYAVGGDDKTGGVVLAYAIDPKSGGLTLINQVADGATNGTYISVTPDGRTVLTAHYSGGYLQSFPIRADGSLGECASRVEHTLTGKHPQQSAPHPHCIKVSPDGCFAFAADLAADRIFSYRITPESKLADGKVAAALAEGCGVRHLAFSPDARFMYAINELAATVTVFAYDAATGGLREIETVSTVPPDFSGRRWSAEVAVHRSGKFLYASNRANDESIAAFAVDPASGRLAFLQRTGGLAHPRHFAISPDGGWLLCANQDANNVASFRIDATTGKLAEPAKRFGVPACVCVVFWPAK</sequence>
<evidence type="ECO:0000256" key="1">
    <source>
        <dbReference type="ARBA" id="ARBA00005564"/>
    </source>
</evidence>
<gene>
    <name evidence="3" type="ORF">CKA38_09735</name>
</gene>
<dbReference type="InterPro" id="IPR050282">
    <property type="entry name" value="Cycloisomerase_2"/>
</dbReference>
<dbReference type="KEGG" id="elut:CKA38_09735"/>
<protein>
    <recommendedName>
        <fullName evidence="5">6-phosphogluconolactonase</fullName>
    </recommendedName>
</protein>
<dbReference type="InterPro" id="IPR011048">
    <property type="entry name" value="Haem_d1_sf"/>
</dbReference>
<dbReference type="PANTHER" id="PTHR30344">
    <property type="entry name" value="6-PHOSPHOGLUCONOLACTONASE-RELATED"/>
    <property type="match status" value="1"/>
</dbReference>
<dbReference type="Gene3D" id="2.130.10.10">
    <property type="entry name" value="YVTN repeat-like/Quinoprotein amine dehydrogenase"/>
    <property type="match status" value="1"/>
</dbReference>
<dbReference type="InterPro" id="IPR019405">
    <property type="entry name" value="Lactonase_7-beta_prop"/>
</dbReference>
<evidence type="ECO:0000313" key="4">
    <source>
        <dbReference type="Proteomes" id="UP000244896"/>
    </source>
</evidence>
<dbReference type="GO" id="GO:0005829">
    <property type="term" value="C:cytosol"/>
    <property type="evidence" value="ECO:0007669"/>
    <property type="project" value="TreeGrafter"/>
</dbReference>
<evidence type="ECO:0000256" key="2">
    <source>
        <dbReference type="ARBA" id="ARBA00022526"/>
    </source>
</evidence>
<accession>A0A2U8E720</accession>
<organism evidence="3 4">
    <name type="scientific">Ereboglobus luteus</name>
    <dbReference type="NCBI Taxonomy" id="1796921"/>
    <lineage>
        <taxon>Bacteria</taxon>
        <taxon>Pseudomonadati</taxon>
        <taxon>Verrucomicrobiota</taxon>
        <taxon>Opitutia</taxon>
        <taxon>Opitutales</taxon>
        <taxon>Opitutaceae</taxon>
        <taxon>Ereboglobus</taxon>
    </lineage>
</organism>
<dbReference type="Proteomes" id="UP000244896">
    <property type="component" value="Chromosome"/>
</dbReference>
<comment type="similarity">
    <text evidence="1">Belongs to the cycloisomerase 2 family.</text>
</comment>
<dbReference type="InterPro" id="IPR015943">
    <property type="entry name" value="WD40/YVTN_repeat-like_dom_sf"/>
</dbReference>
<keyword evidence="2" id="KW-0313">Glucose metabolism</keyword>
<evidence type="ECO:0000313" key="3">
    <source>
        <dbReference type="EMBL" id="AWI10626.1"/>
    </source>
</evidence>
<reference evidence="3 4" key="1">
    <citation type="journal article" date="2018" name="Syst. Appl. Microbiol.">
        <title>Ereboglobus luteus gen. nov. sp. nov. from cockroach guts, and new insights into the oxygen relationship of the genera Opitutus and Didymococcus (Verrucomicrobia: Opitutaceae).</title>
        <authorList>
            <person name="Tegtmeier D."/>
            <person name="Belitz A."/>
            <person name="Radek R."/>
            <person name="Heimerl T."/>
            <person name="Brune A."/>
        </authorList>
    </citation>
    <scope>NUCLEOTIDE SEQUENCE [LARGE SCALE GENOMIC DNA]</scope>
    <source>
        <strain evidence="3 4">Ho45</strain>
    </source>
</reference>
<dbReference type="SUPFAM" id="SSF51004">
    <property type="entry name" value="C-terminal (heme d1) domain of cytochrome cd1-nitrite reductase"/>
    <property type="match status" value="1"/>
</dbReference>
<dbReference type="GO" id="GO:0006006">
    <property type="term" value="P:glucose metabolic process"/>
    <property type="evidence" value="ECO:0007669"/>
    <property type="project" value="UniProtKB-KW"/>
</dbReference>
<proteinExistence type="inferred from homology"/>
<keyword evidence="4" id="KW-1185">Reference proteome</keyword>